<proteinExistence type="predicted"/>
<evidence type="ECO:0000259" key="1">
    <source>
        <dbReference type="PROSITE" id="PS51819"/>
    </source>
</evidence>
<dbReference type="PROSITE" id="PS51819">
    <property type="entry name" value="VOC"/>
    <property type="match status" value="1"/>
</dbReference>
<organism evidence="2">
    <name type="scientific">freshwater metagenome</name>
    <dbReference type="NCBI Taxonomy" id="449393"/>
    <lineage>
        <taxon>unclassified sequences</taxon>
        <taxon>metagenomes</taxon>
        <taxon>ecological metagenomes</taxon>
    </lineage>
</organism>
<accession>A0A6J7GMY8</accession>
<dbReference type="EMBL" id="CAFBMB010000110">
    <property type="protein sequence ID" value="CAB4906185.1"/>
    <property type="molecule type" value="Genomic_DNA"/>
</dbReference>
<protein>
    <submittedName>
        <fullName evidence="2">Unannotated protein</fullName>
    </submittedName>
</protein>
<dbReference type="InterPro" id="IPR029068">
    <property type="entry name" value="Glyas_Bleomycin-R_OHBP_Dase"/>
</dbReference>
<gene>
    <name evidence="2" type="ORF">UFOPK3516_01202</name>
</gene>
<reference evidence="2" key="1">
    <citation type="submission" date="2020-05" db="EMBL/GenBank/DDBJ databases">
        <authorList>
            <person name="Chiriac C."/>
            <person name="Salcher M."/>
            <person name="Ghai R."/>
            <person name="Kavagutti S V."/>
        </authorList>
    </citation>
    <scope>NUCLEOTIDE SEQUENCE</scope>
</reference>
<dbReference type="AlphaFoldDB" id="A0A6J7GMY8"/>
<dbReference type="Gene3D" id="3.10.180.10">
    <property type="entry name" value="2,3-Dihydroxybiphenyl 1,2-Dioxygenase, domain 1"/>
    <property type="match status" value="1"/>
</dbReference>
<dbReference type="Pfam" id="PF00903">
    <property type="entry name" value="Glyoxalase"/>
    <property type="match status" value="1"/>
</dbReference>
<dbReference type="InterPro" id="IPR004360">
    <property type="entry name" value="Glyas_Fos-R_dOase_dom"/>
</dbReference>
<name>A0A6J7GMY8_9ZZZZ</name>
<dbReference type="PANTHER" id="PTHR36503:SF1">
    <property type="entry name" value="BLR2520 PROTEIN"/>
    <property type="match status" value="1"/>
</dbReference>
<dbReference type="InterPro" id="IPR037523">
    <property type="entry name" value="VOC_core"/>
</dbReference>
<sequence length="135" mass="14625">MTSGKQIPATRAGVIITTKDVRVSTAFYSEHLGFDVEATFDEPPYVILQRNGMRLSLNQAAPPADDLPAFAMSPIATPATPPLMLVLEVTDIDDVFAGLVAAGVKIESEVYHPPWGGARFFISDPDGYVIEIEQF</sequence>
<feature type="domain" description="VOC" evidence="1">
    <location>
        <begin position="10"/>
        <end position="135"/>
    </location>
</feature>
<dbReference type="PANTHER" id="PTHR36503">
    <property type="entry name" value="BLR2520 PROTEIN"/>
    <property type="match status" value="1"/>
</dbReference>
<evidence type="ECO:0000313" key="2">
    <source>
        <dbReference type="EMBL" id="CAB4906185.1"/>
    </source>
</evidence>
<dbReference type="SUPFAM" id="SSF54593">
    <property type="entry name" value="Glyoxalase/Bleomycin resistance protein/Dihydroxybiphenyl dioxygenase"/>
    <property type="match status" value="1"/>
</dbReference>